<sequence>MVKYLAKDDQKCIQCGTCEEVCSSAYFKTKDRLKSCIQINKEQGKPEISVCSQCGKCIDICPVMAITRDKQGVVRINKKICVGCFMCVGFCPELSMRQHDDYIEPFKCIACGLCAKKCPTGAISIAEKDDSQSQELKLDKLFNK</sequence>
<dbReference type="InterPro" id="IPR017896">
    <property type="entry name" value="4Fe4S_Fe-S-bd"/>
</dbReference>
<evidence type="ECO:0000256" key="3">
    <source>
        <dbReference type="ARBA" id="ARBA00022737"/>
    </source>
</evidence>
<evidence type="ECO:0000259" key="6">
    <source>
        <dbReference type="PROSITE" id="PS51379"/>
    </source>
</evidence>
<organism evidence="7 8">
    <name type="scientific">Sedimentibacter saalensis</name>
    <dbReference type="NCBI Taxonomy" id="130788"/>
    <lineage>
        <taxon>Bacteria</taxon>
        <taxon>Bacillati</taxon>
        <taxon>Bacillota</taxon>
        <taxon>Tissierellia</taxon>
        <taxon>Sedimentibacter</taxon>
    </lineage>
</organism>
<dbReference type="GO" id="GO:0051539">
    <property type="term" value="F:4 iron, 4 sulfur cluster binding"/>
    <property type="evidence" value="ECO:0007669"/>
    <property type="project" value="UniProtKB-KW"/>
</dbReference>
<dbReference type="CDD" id="cd16372">
    <property type="entry name" value="DMSOR_beta_like"/>
    <property type="match status" value="1"/>
</dbReference>
<feature type="domain" description="4Fe-4S ferredoxin-type" evidence="6">
    <location>
        <begin position="72"/>
        <end position="92"/>
    </location>
</feature>
<dbReference type="InterPro" id="IPR017900">
    <property type="entry name" value="4Fe4S_Fe_S_CS"/>
</dbReference>
<evidence type="ECO:0000256" key="5">
    <source>
        <dbReference type="ARBA" id="ARBA00023014"/>
    </source>
</evidence>
<keyword evidence="5" id="KW-0411">Iron-sulfur</keyword>
<keyword evidence="3" id="KW-0677">Repeat</keyword>
<dbReference type="RefSeq" id="WP_019228328.1">
    <property type="nucleotide sequence ID" value="NZ_DAMBUX010000002.1"/>
</dbReference>
<dbReference type="GO" id="GO:0046872">
    <property type="term" value="F:metal ion binding"/>
    <property type="evidence" value="ECO:0007669"/>
    <property type="project" value="UniProtKB-KW"/>
</dbReference>
<dbReference type="Pfam" id="PF00037">
    <property type="entry name" value="Fer4"/>
    <property type="match status" value="1"/>
</dbReference>
<gene>
    <name evidence="7" type="ORF">LY60_02651</name>
</gene>
<protein>
    <submittedName>
        <fullName evidence="7">Fe-S-cluster-containing hydrogenase component 2</fullName>
    </submittedName>
</protein>
<evidence type="ECO:0000256" key="4">
    <source>
        <dbReference type="ARBA" id="ARBA00023004"/>
    </source>
</evidence>
<evidence type="ECO:0000256" key="2">
    <source>
        <dbReference type="ARBA" id="ARBA00022723"/>
    </source>
</evidence>
<dbReference type="PROSITE" id="PS51379">
    <property type="entry name" value="4FE4S_FER_2"/>
    <property type="match status" value="4"/>
</dbReference>
<dbReference type="PANTHER" id="PTHR42859">
    <property type="entry name" value="OXIDOREDUCTASE"/>
    <property type="match status" value="1"/>
</dbReference>
<feature type="domain" description="4Fe-4S ferredoxin-type" evidence="6">
    <location>
        <begin position="99"/>
        <end position="128"/>
    </location>
</feature>
<evidence type="ECO:0000313" key="8">
    <source>
        <dbReference type="Proteomes" id="UP000315343"/>
    </source>
</evidence>
<keyword evidence="4" id="KW-0408">Iron</keyword>
<accession>A0A562J638</accession>
<dbReference type="Pfam" id="PF12800">
    <property type="entry name" value="Fer4_4"/>
    <property type="match status" value="1"/>
</dbReference>
<dbReference type="PROSITE" id="PS00198">
    <property type="entry name" value="4FE4S_FER_1"/>
    <property type="match status" value="1"/>
</dbReference>
<proteinExistence type="predicted"/>
<feature type="domain" description="4Fe-4S ferredoxin-type" evidence="6">
    <location>
        <begin position="3"/>
        <end position="32"/>
    </location>
</feature>
<dbReference type="Pfam" id="PF13187">
    <property type="entry name" value="Fer4_9"/>
    <property type="match status" value="1"/>
</dbReference>
<dbReference type="Gene3D" id="3.30.70.20">
    <property type="match status" value="2"/>
</dbReference>
<evidence type="ECO:0000256" key="1">
    <source>
        <dbReference type="ARBA" id="ARBA00022485"/>
    </source>
</evidence>
<feature type="domain" description="4Fe-4S ferredoxin-type" evidence="6">
    <location>
        <begin position="44"/>
        <end position="71"/>
    </location>
</feature>
<dbReference type="Proteomes" id="UP000315343">
    <property type="component" value="Unassembled WGS sequence"/>
</dbReference>
<evidence type="ECO:0000313" key="7">
    <source>
        <dbReference type="EMBL" id="TWH78626.1"/>
    </source>
</evidence>
<dbReference type="SUPFAM" id="SSF54862">
    <property type="entry name" value="4Fe-4S ferredoxins"/>
    <property type="match status" value="1"/>
</dbReference>
<dbReference type="OrthoDB" id="9806398at2"/>
<comment type="caution">
    <text evidence="7">The sequence shown here is derived from an EMBL/GenBank/DDBJ whole genome shotgun (WGS) entry which is preliminary data.</text>
</comment>
<name>A0A562J638_9FIRM</name>
<keyword evidence="2" id="KW-0479">Metal-binding</keyword>
<dbReference type="EMBL" id="VLKH01000008">
    <property type="protein sequence ID" value="TWH78626.1"/>
    <property type="molecule type" value="Genomic_DNA"/>
</dbReference>
<reference evidence="7 8" key="1">
    <citation type="submission" date="2019-07" db="EMBL/GenBank/DDBJ databases">
        <title>Genomic Encyclopedia of Type Strains, Phase I: the one thousand microbial genomes (KMG-I) project.</title>
        <authorList>
            <person name="Kyrpides N."/>
        </authorList>
    </citation>
    <scope>NUCLEOTIDE SEQUENCE [LARGE SCALE GENOMIC DNA]</scope>
    <source>
        <strain evidence="7 8">DSM 13558</strain>
    </source>
</reference>
<keyword evidence="1" id="KW-0004">4Fe-4S</keyword>
<keyword evidence="8" id="KW-1185">Reference proteome</keyword>
<dbReference type="PANTHER" id="PTHR42859:SF17">
    <property type="entry name" value="ELECTRON TRANSPORT PROTEIN HYDN-RELATED"/>
    <property type="match status" value="1"/>
</dbReference>
<dbReference type="AlphaFoldDB" id="A0A562J638"/>
<dbReference type="InterPro" id="IPR050294">
    <property type="entry name" value="RnfB_subfamily"/>
</dbReference>